<dbReference type="OrthoDB" id="9779738at2"/>
<dbReference type="EMBL" id="FYDG01000001">
    <property type="protein sequence ID" value="SNB60765.1"/>
    <property type="molecule type" value="Genomic_DNA"/>
</dbReference>
<keyword evidence="5" id="KW-0378">Hydrolase</keyword>
<evidence type="ECO:0000256" key="4">
    <source>
        <dbReference type="ARBA" id="ARBA00022670"/>
    </source>
</evidence>
<dbReference type="Pfam" id="PF01470">
    <property type="entry name" value="Peptidase_C15"/>
    <property type="match status" value="1"/>
</dbReference>
<name>A0A212QN37_RHOAC</name>
<dbReference type="SUPFAM" id="SSF53182">
    <property type="entry name" value="Pyrrolidone carboxyl peptidase (pyroglutamate aminopeptidase)"/>
    <property type="match status" value="1"/>
</dbReference>
<keyword evidence="6" id="KW-0788">Thiol protease</keyword>
<dbReference type="GO" id="GO:0005829">
    <property type="term" value="C:cytosol"/>
    <property type="evidence" value="ECO:0007669"/>
    <property type="project" value="InterPro"/>
</dbReference>
<keyword evidence="10" id="KW-1185">Reference proteome</keyword>
<dbReference type="AlphaFoldDB" id="A0A212QN37"/>
<gene>
    <name evidence="9" type="ORF">SAMN06265338_101911</name>
</gene>
<evidence type="ECO:0000256" key="6">
    <source>
        <dbReference type="ARBA" id="ARBA00022807"/>
    </source>
</evidence>
<sequence length="192" mass="20409">MSRALLVAGFGAFPGQRINPAQQAVAALARRRAAFALSDIALHCAILPSEHAELSPRLSRLFAETAPDAVLLLGVAARRRALCVETRARNRVTLLRPDAARQIPWSRAIVHGAPDDFVTPAPAALLAAKARACGVATQVSRDAGAYLCNEAYYLSLLMDRRAVFLHLPDWRGAALTAASPALESVAKALVLA</sequence>
<dbReference type="GO" id="GO:0006508">
    <property type="term" value="P:proteolysis"/>
    <property type="evidence" value="ECO:0007669"/>
    <property type="project" value="UniProtKB-KW"/>
</dbReference>
<keyword evidence="4" id="KW-0645">Protease</keyword>
<accession>A0A212QN37</accession>
<dbReference type="Proteomes" id="UP000198418">
    <property type="component" value="Unassembled WGS sequence"/>
</dbReference>
<comment type="similarity">
    <text evidence="1">Belongs to the peptidase C15 family.</text>
</comment>
<evidence type="ECO:0000256" key="5">
    <source>
        <dbReference type="ARBA" id="ARBA00022801"/>
    </source>
</evidence>
<protein>
    <recommendedName>
        <fullName evidence="2">Pyrrolidone-carboxylate peptidase</fullName>
    </recommendedName>
    <alternativeName>
        <fullName evidence="7">5-oxoprolyl-peptidase</fullName>
    </alternativeName>
    <alternativeName>
        <fullName evidence="8">Pyroglutamyl-peptidase I</fullName>
    </alternativeName>
</protein>
<dbReference type="InterPro" id="IPR036440">
    <property type="entry name" value="Peptidase_C15-like_sf"/>
</dbReference>
<dbReference type="RefSeq" id="WP_088519325.1">
    <property type="nucleotide sequence ID" value="NZ_FYDG01000001.1"/>
</dbReference>
<evidence type="ECO:0000256" key="8">
    <source>
        <dbReference type="ARBA" id="ARBA00031559"/>
    </source>
</evidence>
<dbReference type="GO" id="GO:0016920">
    <property type="term" value="F:pyroglutamyl-peptidase activity"/>
    <property type="evidence" value="ECO:0007669"/>
    <property type="project" value="InterPro"/>
</dbReference>
<keyword evidence="3" id="KW-0963">Cytoplasm</keyword>
<evidence type="ECO:0000256" key="3">
    <source>
        <dbReference type="ARBA" id="ARBA00022490"/>
    </source>
</evidence>
<dbReference type="PRINTS" id="PR00706">
    <property type="entry name" value="PYROGLUPTASE"/>
</dbReference>
<evidence type="ECO:0000313" key="10">
    <source>
        <dbReference type="Proteomes" id="UP000198418"/>
    </source>
</evidence>
<evidence type="ECO:0000256" key="2">
    <source>
        <dbReference type="ARBA" id="ARBA00019191"/>
    </source>
</evidence>
<dbReference type="PANTHER" id="PTHR23402:SF1">
    <property type="entry name" value="PYROGLUTAMYL-PEPTIDASE I"/>
    <property type="match status" value="1"/>
</dbReference>
<dbReference type="InterPro" id="IPR000816">
    <property type="entry name" value="Peptidase_C15"/>
</dbReference>
<proteinExistence type="inferred from homology"/>
<evidence type="ECO:0000256" key="1">
    <source>
        <dbReference type="ARBA" id="ARBA00006641"/>
    </source>
</evidence>
<evidence type="ECO:0000256" key="7">
    <source>
        <dbReference type="ARBA" id="ARBA00030836"/>
    </source>
</evidence>
<dbReference type="PANTHER" id="PTHR23402">
    <property type="entry name" value="PROTEASE FAMILY C15 PYROGLUTAMYL-PEPTIDASE I-RELATED"/>
    <property type="match status" value="1"/>
</dbReference>
<organism evidence="9 10">
    <name type="scientific">Rhodoblastus acidophilus</name>
    <name type="common">Rhodopseudomonas acidophila</name>
    <dbReference type="NCBI Taxonomy" id="1074"/>
    <lineage>
        <taxon>Bacteria</taxon>
        <taxon>Pseudomonadati</taxon>
        <taxon>Pseudomonadota</taxon>
        <taxon>Alphaproteobacteria</taxon>
        <taxon>Hyphomicrobiales</taxon>
        <taxon>Rhodoblastaceae</taxon>
        <taxon>Rhodoblastus</taxon>
    </lineage>
</organism>
<dbReference type="Gene3D" id="3.40.630.20">
    <property type="entry name" value="Peptidase C15, pyroglutamyl peptidase I-like"/>
    <property type="match status" value="1"/>
</dbReference>
<dbReference type="InterPro" id="IPR016125">
    <property type="entry name" value="Peptidase_C15-like"/>
</dbReference>
<evidence type="ECO:0000313" key="9">
    <source>
        <dbReference type="EMBL" id="SNB60765.1"/>
    </source>
</evidence>
<reference evidence="10" key="1">
    <citation type="submission" date="2017-06" db="EMBL/GenBank/DDBJ databases">
        <authorList>
            <person name="Varghese N."/>
            <person name="Submissions S."/>
        </authorList>
    </citation>
    <scope>NUCLEOTIDE SEQUENCE [LARGE SCALE GENOMIC DNA]</scope>
    <source>
        <strain evidence="10">DSM 137</strain>
    </source>
</reference>